<organism evidence="2 3">
    <name type="scientific">Cercophora newfieldiana</name>
    <dbReference type="NCBI Taxonomy" id="92897"/>
    <lineage>
        <taxon>Eukaryota</taxon>
        <taxon>Fungi</taxon>
        <taxon>Dikarya</taxon>
        <taxon>Ascomycota</taxon>
        <taxon>Pezizomycotina</taxon>
        <taxon>Sordariomycetes</taxon>
        <taxon>Sordariomycetidae</taxon>
        <taxon>Sordariales</taxon>
        <taxon>Lasiosphaeriaceae</taxon>
        <taxon>Cercophora</taxon>
    </lineage>
</organism>
<protein>
    <recommendedName>
        <fullName evidence="4">Secreted protein</fullName>
    </recommendedName>
</protein>
<feature type="signal peptide" evidence="1">
    <location>
        <begin position="1"/>
        <end position="19"/>
    </location>
</feature>
<evidence type="ECO:0000313" key="3">
    <source>
        <dbReference type="Proteomes" id="UP001174936"/>
    </source>
</evidence>
<evidence type="ECO:0000256" key="1">
    <source>
        <dbReference type="SAM" id="SignalP"/>
    </source>
</evidence>
<keyword evidence="3" id="KW-1185">Reference proteome</keyword>
<proteinExistence type="predicted"/>
<keyword evidence="1" id="KW-0732">Signal</keyword>
<feature type="chain" id="PRO_5041308333" description="Secreted protein" evidence="1">
    <location>
        <begin position="20"/>
        <end position="121"/>
    </location>
</feature>
<dbReference type="Proteomes" id="UP001174936">
    <property type="component" value="Unassembled WGS sequence"/>
</dbReference>
<evidence type="ECO:0000313" key="2">
    <source>
        <dbReference type="EMBL" id="KAK0644160.1"/>
    </source>
</evidence>
<dbReference type="EMBL" id="JAULSV010000005">
    <property type="protein sequence ID" value="KAK0644160.1"/>
    <property type="molecule type" value="Genomic_DNA"/>
</dbReference>
<accession>A0AA39Y448</accession>
<comment type="caution">
    <text evidence="2">The sequence shown here is derived from an EMBL/GenBank/DDBJ whole genome shotgun (WGS) entry which is preliminary data.</text>
</comment>
<evidence type="ECO:0008006" key="4">
    <source>
        <dbReference type="Google" id="ProtNLM"/>
    </source>
</evidence>
<reference evidence="2" key="1">
    <citation type="submission" date="2023-06" db="EMBL/GenBank/DDBJ databases">
        <title>Genome-scale phylogeny and comparative genomics of the fungal order Sordariales.</title>
        <authorList>
            <consortium name="Lawrence Berkeley National Laboratory"/>
            <person name="Hensen N."/>
            <person name="Bonometti L."/>
            <person name="Westerberg I."/>
            <person name="Brannstrom I.O."/>
            <person name="Guillou S."/>
            <person name="Cros-Aarteil S."/>
            <person name="Calhoun S."/>
            <person name="Haridas S."/>
            <person name="Kuo A."/>
            <person name="Mondo S."/>
            <person name="Pangilinan J."/>
            <person name="Riley R."/>
            <person name="Labutti K."/>
            <person name="Andreopoulos B."/>
            <person name="Lipzen A."/>
            <person name="Chen C."/>
            <person name="Yanf M."/>
            <person name="Daum C."/>
            <person name="Ng V."/>
            <person name="Clum A."/>
            <person name="Steindorff A."/>
            <person name="Ohm R."/>
            <person name="Martin F."/>
            <person name="Silar P."/>
            <person name="Natvig D."/>
            <person name="Lalanne C."/>
            <person name="Gautier V."/>
            <person name="Ament-Velasquez S.L."/>
            <person name="Kruys A."/>
            <person name="Hutchinson M.I."/>
            <person name="Powell A.J."/>
            <person name="Barry K."/>
            <person name="Miller A.N."/>
            <person name="Grigoriev I.V."/>
            <person name="Debuchy R."/>
            <person name="Gladieux P."/>
            <person name="Thoren M.H."/>
            <person name="Johannesson H."/>
        </authorList>
    </citation>
    <scope>NUCLEOTIDE SEQUENCE</scope>
    <source>
        <strain evidence="2">SMH2532-1</strain>
    </source>
</reference>
<sequence>MLYLPVGVLALAIAFPGTSRPLFRHEAGGNLERWITRYCAVRKGFLRKGNGSLICSVVPMSPPQCQADTNCLEARQSAVGALRFWGSSWRKEYEKSCRCRVERWARIYTAASRRSCCPSSL</sequence>
<dbReference type="AlphaFoldDB" id="A0AA39Y448"/>
<name>A0AA39Y448_9PEZI</name>
<gene>
    <name evidence="2" type="ORF">B0T16DRAFT_417240</name>
</gene>